<sequence length="153" mass="17771">MKLIYEREIDTESIVVSPRPVWKCRTCPVYGKSPSCPPYAPSWKESKEWIKHFKKALLLKFQLDYEDFEEEKRKVLLYLLQKEEELFRKGSPYVLALFPGNCNLCEVCEFEKSKQCKMPTKVRPSIDAIGIELSKIVDLNFGESVLYGLILVG</sequence>
<name>A0A0S1XAY9_THEBA</name>
<evidence type="ECO:0008006" key="3">
    <source>
        <dbReference type="Google" id="ProtNLM"/>
    </source>
</evidence>
<organism evidence="1 2">
    <name type="scientific">Thermococcus barophilus</name>
    <dbReference type="NCBI Taxonomy" id="55802"/>
    <lineage>
        <taxon>Archaea</taxon>
        <taxon>Methanobacteriati</taxon>
        <taxon>Methanobacteriota</taxon>
        <taxon>Thermococci</taxon>
        <taxon>Thermococcales</taxon>
        <taxon>Thermococcaceae</taxon>
        <taxon>Thermococcus</taxon>
    </lineage>
</organism>
<gene>
    <name evidence="1" type="ORF">TBCH5v1_1009</name>
</gene>
<dbReference type="Pfam" id="PF10050">
    <property type="entry name" value="DUF2284"/>
    <property type="match status" value="1"/>
</dbReference>
<dbReference type="EMBL" id="CP013050">
    <property type="protein sequence ID" value="ALM74954.1"/>
    <property type="molecule type" value="Genomic_DNA"/>
</dbReference>
<protein>
    <recommendedName>
        <fullName evidence="3">Metal-binding protein</fullName>
    </recommendedName>
</protein>
<dbReference type="PATRIC" id="fig|55802.8.peg.1001"/>
<proteinExistence type="predicted"/>
<accession>A0A0S1XAY9</accession>
<evidence type="ECO:0000313" key="2">
    <source>
        <dbReference type="Proteomes" id="UP000066042"/>
    </source>
</evidence>
<reference evidence="1 2" key="1">
    <citation type="journal article" date="2016" name="Genome Announc.">
        <title>Complete genome sequence of the hyperthermophilic and piezophilic archaeon Thermococcus barophilus Ch5, capable of growth at the expense of hydrogenogenesis from carbon monoxide and formate.</title>
        <authorList>
            <person name="Oger P."/>
            <person name="Sokolova T.G."/>
            <person name="Kozhevnikova D.A."/>
            <person name="Taranov E.A."/>
            <person name="Vannier P."/>
            <person name="Lee H.S."/>
            <person name="Kwon K.K."/>
            <person name="Kang S.G."/>
            <person name="Lee J.H."/>
            <person name="Bonch-Osmolovskaya E.A."/>
            <person name="Lebedinsky A.V."/>
        </authorList>
    </citation>
    <scope>NUCLEOTIDE SEQUENCE [LARGE SCALE GENOMIC DNA]</scope>
    <source>
        <strain evidence="2">Ch5</strain>
    </source>
</reference>
<dbReference type="RefSeq" id="WP_056933728.1">
    <property type="nucleotide sequence ID" value="NZ_CP013050.1"/>
</dbReference>
<dbReference type="Proteomes" id="UP000066042">
    <property type="component" value="Chromosome"/>
</dbReference>
<evidence type="ECO:0000313" key="1">
    <source>
        <dbReference type="EMBL" id="ALM74954.1"/>
    </source>
</evidence>
<dbReference type="GeneID" id="26136278"/>
<dbReference type="InterPro" id="IPR019271">
    <property type="entry name" value="DUF2284_metal-binding"/>
</dbReference>
<dbReference type="PIRSF" id="PIRSF018748">
    <property type="entry name" value="UCP018748"/>
    <property type="match status" value="1"/>
</dbReference>
<dbReference type="AlphaFoldDB" id="A0A0S1XAY9"/>
<dbReference type="STRING" id="55802.TBCH5v1_1009"/>